<dbReference type="EMBL" id="BMIR01000027">
    <property type="protein sequence ID" value="GGE54711.1"/>
    <property type="molecule type" value="Genomic_DNA"/>
</dbReference>
<organism evidence="6 7">
    <name type="scientific">Pullulanibacillus camelliae</name>
    <dbReference type="NCBI Taxonomy" id="1707096"/>
    <lineage>
        <taxon>Bacteria</taxon>
        <taxon>Bacillati</taxon>
        <taxon>Bacillota</taxon>
        <taxon>Bacilli</taxon>
        <taxon>Bacillales</taxon>
        <taxon>Sporolactobacillaceae</taxon>
        <taxon>Pullulanibacillus</taxon>
    </lineage>
</organism>
<accession>A0A8J2YN02</accession>
<evidence type="ECO:0000256" key="5">
    <source>
        <dbReference type="HAMAP-Rule" id="MF_02070"/>
    </source>
</evidence>
<dbReference type="GO" id="GO:0019350">
    <property type="term" value="P:teichoic acid biosynthetic process"/>
    <property type="evidence" value="ECO:0007669"/>
    <property type="project" value="UniProtKB-UniRule"/>
</dbReference>
<reference evidence="6" key="1">
    <citation type="journal article" date="2014" name="Int. J. Syst. Evol. Microbiol.">
        <title>Complete genome sequence of Corynebacterium casei LMG S-19264T (=DSM 44701T), isolated from a smear-ripened cheese.</title>
        <authorList>
            <consortium name="US DOE Joint Genome Institute (JGI-PGF)"/>
            <person name="Walter F."/>
            <person name="Albersmeier A."/>
            <person name="Kalinowski J."/>
            <person name="Ruckert C."/>
        </authorList>
    </citation>
    <scope>NUCLEOTIDE SEQUENCE</scope>
    <source>
        <strain evidence="6">CGMCC 1.15371</strain>
    </source>
</reference>
<name>A0A8J2YN02_9BACL</name>
<keyword evidence="3 5" id="KW-0777">Teichoic acid biosynthesis</keyword>
<reference evidence="6" key="2">
    <citation type="submission" date="2020-09" db="EMBL/GenBank/DDBJ databases">
        <authorList>
            <person name="Sun Q."/>
            <person name="Zhou Y."/>
        </authorList>
    </citation>
    <scope>NUCLEOTIDE SEQUENCE</scope>
    <source>
        <strain evidence="6">CGMCC 1.15371</strain>
    </source>
</reference>
<comment type="catalytic activity">
    <reaction evidence="5">
        <text>UDP-N-acetyl-alpha-D-mannosamine + N-acetyl-alpha-D-glucosaminyl-di-trans,octa-cis-undecaprenyl diphosphate = N-acetyl-beta-D-mannosaminyl-(1-&gt;4)-N-acetyl-alpha-D-glucosaminyl di-trans,octa-cis-undecaprenyl diphosphate + UDP + H(+)</text>
        <dbReference type="Rhea" id="RHEA:16053"/>
        <dbReference type="ChEBI" id="CHEBI:15378"/>
        <dbReference type="ChEBI" id="CHEBI:58223"/>
        <dbReference type="ChEBI" id="CHEBI:62959"/>
        <dbReference type="ChEBI" id="CHEBI:68623"/>
        <dbReference type="ChEBI" id="CHEBI:132210"/>
        <dbReference type="EC" id="2.4.1.187"/>
    </reaction>
</comment>
<proteinExistence type="inferred from homology"/>
<dbReference type="NCBIfam" id="TIGR00696">
    <property type="entry name" value="wecG_tagA_cpsF"/>
    <property type="match status" value="1"/>
</dbReference>
<evidence type="ECO:0000256" key="4">
    <source>
        <dbReference type="ARBA" id="ARBA00023316"/>
    </source>
</evidence>
<evidence type="ECO:0000313" key="7">
    <source>
        <dbReference type="Proteomes" id="UP000628775"/>
    </source>
</evidence>
<evidence type="ECO:0000256" key="1">
    <source>
        <dbReference type="ARBA" id="ARBA00022676"/>
    </source>
</evidence>
<evidence type="ECO:0000256" key="2">
    <source>
        <dbReference type="ARBA" id="ARBA00022679"/>
    </source>
</evidence>
<gene>
    <name evidence="6" type="ORF">GCM10011391_37070</name>
</gene>
<dbReference type="GO" id="GO:0047244">
    <property type="term" value="F:N-acetylglucosaminyldiphosphoundecaprenol N-acetyl-beta-D-mannosaminyltransferase activity"/>
    <property type="evidence" value="ECO:0007669"/>
    <property type="project" value="UniProtKB-UniRule"/>
</dbReference>
<keyword evidence="1 5" id="KW-0328">Glycosyltransferase</keyword>
<dbReference type="UniPathway" id="UPA00632"/>
<comment type="caution">
    <text evidence="6">The sequence shown here is derived from an EMBL/GenBank/DDBJ whole genome shotgun (WGS) entry which is preliminary data.</text>
</comment>
<dbReference type="Proteomes" id="UP000628775">
    <property type="component" value="Unassembled WGS sequence"/>
</dbReference>
<keyword evidence="7" id="KW-1185">Reference proteome</keyword>
<sequence length="238" mass="27137">MDTVNVLGTEFITGSMDALVAEMDERLSQKQQTFVVTANPEIMMYAEKDKAYAEILNKADYITPDGIGIVIGSKILKRPIQERLAGYDLVHQLFTLAVDKGYSVYFLGAKPDVIERASAYAQQLYPRLNIVGYHHGFFDLNDPSIMADIKSKSPDIILVGLGFPRQEQWIDKYRRQMTKGLFIGVGGSFDVLAGEVKRAPLVWRKANLEWLYRLINQPSRWRRMLVLPVYLIKAYKAR</sequence>
<comment type="similarity">
    <text evidence="5">Belongs to the glycosyltransferase 26 family. TagA/TarA subfamily.</text>
</comment>
<dbReference type="InterPro" id="IPR034714">
    <property type="entry name" value="TagA_TarA"/>
</dbReference>
<dbReference type="Pfam" id="PF03808">
    <property type="entry name" value="Glyco_tran_WecG"/>
    <property type="match status" value="1"/>
</dbReference>
<dbReference type="InterPro" id="IPR004629">
    <property type="entry name" value="WecG_TagA_CpsF"/>
</dbReference>
<comment type="function">
    <text evidence="5">Catalyzes the conversion of GlcNAc-PP-undecaprenol into ManNAc-GlcNAc-PP-undecaprenol, the first committed lipid intermediate in the de novo synthesis of teichoic acid.</text>
</comment>
<evidence type="ECO:0000313" key="6">
    <source>
        <dbReference type="EMBL" id="GGE54711.1"/>
    </source>
</evidence>
<evidence type="ECO:0000256" key="3">
    <source>
        <dbReference type="ARBA" id="ARBA00022944"/>
    </source>
</evidence>
<comment type="pathway">
    <text evidence="5">Cell wall biogenesis; teichoic acid biosynthesis.</text>
</comment>
<dbReference type="PANTHER" id="PTHR34136">
    <property type="match status" value="1"/>
</dbReference>
<keyword evidence="2 5" id="KW-0808">Transferase</keyword>
<dbReference type="PANTHER" id="PTHR34136:SF1">
    <property type="entry name" value="UDP-N-ACETYL-D-MANNOSAMINURONIC ACID TRANSFERASE"/>
    <property type="match status" value="1"/>
</dbReference>
<keyword evidence="4 5" id="KW-0961">Cell wall biogenesis/degradation</keyword>
<dbReference type="AlphaFoldDB" id="A0A8J2YN02"/>
<protein>
    <recommendedName>
        <fullName evidence="5">N-acetylglucosaminyldiphosphoundecaprenol N-acetyl-beta-D-mannosaminyltransferase</fullName>
        <ecNumber evidence="5">2.4.1.187</ecNumber>
    </recommendedName>
    <alternativeName>
        <fullName evidence="5">N-acetylmannosaminyltransferase</fullName>
    </alternativeName>
    <alternativeName>
        <fullName evidence="5">UDP-N-acetylmannosamine transferase</fullName>
    </alternativeName>
    <alternativeName>
        <fullName evidence="5">UDP-N-acetylmannosamine:N-acetylglucosaminyl pyrophosphorylundecaprenol N-acetylmannosaminyltransferase</fullName>
    </alternativeName>
</protein>
<dbReference type="CDD" id="cd06533">
    <property type="entry name" value="Glyco_transf_WecG_TagA"/>
    <property type="match status" value="1"/>
</dbReference>
<dbReference type="HAMAP" id="MF_02070">
    <property type="entry name" value="TagA_TarA"/>
    <property type="match status" value="1"/>
</dbReference>
<dbReference type="EC" id="2.4.1.187" evidence="5"/>
<dbReference type="GO" id="GO:0071555">
    <property type="term" value="P:cell wall organization"/>
    <property type="evidence" value="ECO:0007669"/>
    <property type="project" value="UniProtKB-KW"/>
</dbReference>